<keyword evidence="6" id="KW-1185">Reference proteome</keyword>
<dbReference type="SUPFAM" id="SSF56281">
    <property type="entry name" value="Metallo-hydrolase/oxidoreductase"/>
    <property type="match status" value="1"/>
</dbReference>
<dbReference type="Gene3D" id="3.60.15.10">
    <property type="entry name" value="Ribonuclease Z/Hydroxyacylglutathione hydrolase-like"/>
    <property type="match status" value="1"/>
</dbReference>
<evidence type="ECO:0000256" key="2">
    <source>
        <dbReference type="ARBA" id="ARBA00022723"/>
    </source>
</evidence>
<dbReference type="InterPro" id="IPR036866">
    <property type="entry name" value="RibonucZ/Hydroxyglut_hydro"/>
</dbReference>
<evidence type="ECO:0000256" key="1">
    <source>
        <dbReference type="ARBA" id="ARBA00001947"/>
    </source>
</evidence>
<dbReference type="PANTHER" id="PTHR46233">
    <property type="entry name" value="HYDROXYACYLGLUTATHIONE HYDROLASE GLOC"/>
    <property type="match status" value="1"/>
</dbReference>
<protein>
    <submittedName>
        <fullName evidence="5">Beta-lactamase-like protein</fullName>
    </submittedName>
</protein>
<dbReference type="EMBL" id="AP018150">
    <property type="protein sequence ID" value="BBE09531.1"/>
    <property type="molecule type" value="Genomic_DNA"/>
</dbReference>
<comment type="cofactor">
    <cofactor evidence="1">
        <name>Zn(2+)</name>
        <dbReference type="ChEBI" id="CHEBI:29105"/>
    </cofactor>
</comment>
<dbReference type="GO" id="GO:0016787">
    <property type="term" value="F:hydrolase activity"/>
    <property type="evidence" value="ECO:0007669"/>
    <property type="project" value="UniProtKB-KW"/>
</dbReference>
<keyword evidence="2" id="KW-0479">Metal-binding</keyword>
<name>A0A2Z6EVT2_9BURK</name>
<dbReference type="RefSeq" id="WP_045361793.1">
    <property type="nucleotide sequence ID" value="NZ_AP018150.1"/>
</dbReference>
<evidence type="ECO:0000256" key="3">
    <source>
        <dbReference type="ARBA" id="ARBA00022801"/>
    </source>
</evidence>
<keyword evidence="4" id="KW-0862">Zinc</keyword>
<dbReference type="KEGG" id="mcys:MCB1EB_1370"/>
<keyword evidence="3" id="KW-0378">Hydrolase</keyword>
<evidence type="ECO:0000313" key="6">
    <source>
        <dbReference type="Proteomes" id="UP000282597"/>
    </source>
</evidence>
<dbReference type="SMART" id="SM00849">
    <property type="entry name" value="Lactamase_B"/>
    <property type="match status" value="1"/>
</dbReference>
<evidence type="ECO:0000256" key="4">
    <source>
        <dbReference type="ARBA" id="ARBA00022833"/>
    </source>
</evidence>
<accession>A0A2Z6EVT2</accession>
<dbReference type="GO" id="GO:0046872">
    <property type="term" value="F:metal ion binding"/>
    <property type="evidence" value="ECO:0007669"/>
    <property type="project" value="UniProtKB-KW"/>
</dbReference>
<proteinExistence type="predicted"/>
<dbReference type="InterPro" id="IPR051453">
    <property type="entry name" value="MBL_Glyoxalase_II"/>
</dbReference>
<evidence type="ECO:0000313" key="5">
    <source>
        <dbReference type="EMBL" id="BBE09531.1"/>
    </source>
</evidence>
<dbReference type="PANTHER" id="PTHR46233:SF3">
    <property type="entry name" value="HYDROXYACYLGLUTATHIONE HYDROLASE GLOC"/>
    <property type="match status" value="1"/>
</dbReference>
<dbReference type="Proteomes" id="UP000282597">
    <property type="component" value="Chromosome"/>
</dbReference>
<gene>
    <name evidence="5" type="ORF">MCB1EB_1370</name>
</gene>
<organism evidence="5 6">
    <name type="scientific">Mycoavidus cysteinexigens</name>
    <dbReference type="NCBI Taxonomy" id="1553431"/>
    <lineage>
        <taxon>Bacteria</taxon>
        <taxon>Pseudomonadati</taxon>
        <taxon>Pseudomonadota</taxon>
        <taxon>Betaproteobacteria</taxon>
        <taxon>Burkholderiales</taxon>
        <taxon>Burkholderiaceae</taxon>
        <taxon>Mycoavidus</taxon>
    </lineage>
</organism>
<dbReference type="InterPro" id="IPR001279">
    <property type="entry name" value="Metallo-B-lactamas"/>
</dbReference>
<sequence length="219" mass="24494">MKTRIIPVTPFKQNCTLLICEASQRAAVVDPGGDLEQIEEHIEKAGVTLEKVFLTHGHLDHCGGAQELAHKYHVPIEGPHKEERFWLDLLPEQSIRFGFPPASVFMPDRWLENGDCVHFGEETLEVYHCPGHTPGHIIFFSRAQRLAMVGDVLFAHAIGRTDFPRGNRAQLIHSIQSQLWPLGDDVTFIPGHGRTSTFGQERKTNPYVADDVISSASVN</sequence>
<dbReference type="CDD" id="cd07737">
    <property type="entry name" value="YcbL-like_MBL-fold"/>
    <property type="match status" value="1"/>
</dbReference>
<reference evidence="5 6" key="1">
    <citation type="journal article" date="2018" name="Microbes Environ.">
        <title>Comparative Genomic Insights into Endofungal Lifestyles of Two Bacterial Endosymbionts, Mycoavidus cysteinexigens and Burkholderia rhizoxinica.</title>
        <authorList>
            <person name="Sharmin D."/>
            <person name="Guo Y."/>
            <person name="Nishizawa T."/>
            <person name="Ohshima S."/>
            <person name="Sato Y."/>
            <person name="Takashima Y."/>
            <person name="Narisawa K."/>
            <person name="Ohta H."/>
        </authorList>
    </citation>
    <scope>NUCLEOTIDE SEQUENCE [LARGE SCALE GENOMIC DNA]</scope>
    <source>
        <strain evidence="5 6">B1-EB</strain>
    </source>
</reference>
<dbReference type="Pfam" id="PF00753">
    <property type="entry name" value="Lactamase_B"/>
    <property type="match status" value="1"/>
</dbReference>
<dbReference type="AlphaFoldDB" id="A0A2Z6EVT2"/>